<sequence length="325" mass="36306">MEQLIALRRSERPDHVAPQAVADTSQFQPTGTQSSIHLAFVNGKYASMSPQQFVEFVQIHWRKFGFFPHPAVLRALYGWDFGTRGLSVAHFVRITEAEKRNSVRRFDMSNFSRKNALPSPTPVLVFAELMGALDVMSNIARQLYQPMVLEAFDAAATFLGELRVSDLPLSESALAEIIAWVDDRLELFRVFVSEQNWPDATAIKNHFHASHESFVRVSQLILRQDIAAAIKASAAASKAPSITVTKDGQQGHSKRSARIPNGIRKLLPKQDGKQICLRHLSAQGCRGKNGKCIIDDLCHFKPATLPDIVREFIEKHYGGLSSDMK</sequence>
<evidence type="ECO:0000313" key="1">
    <source>
        <dbReference type="EMBL" id="OWZ17538.1"/>
    </source>
</evidence>
<dbReference type="EMBL" id="NBNE01000738">
    <property type="protein sequence ID" value="OWZ17538.1"/>
    <property type="molecule type" value="Genomic_DNA"/>
</dbReference>
<keyword evidence="2" id="KW-1185">Reference proteome</keyword>
<organism evidence="1 2">
    <name type="scientific">Phytophthora megakarya</name>
    <dbReference type="NCBI Taxonomy" id="4795"/>
    <lineage>
        <taxon>Eukaryota</taxon>
        <taxon>Sar</taxon>
        <taxon>Stramenopiles</taxon>
        <taxon>Oomycota</taxon>
        <taxon>Peronosporomycetes</taxon>
        <taxon>Peronosporales</taxon>
        <taxon>Peronosporaceae</taxon>
        <taxon>Phytophthora</taxon>
    </lineage>
</organism>
<proteinExistence type="predicted"/>
<evidence type="ECO:0000313" key="2">
    <source>
        <dbReference type="Proteomes" id="UP000198211"/>
    </source>
</evidence>
<comment type="caution">
    <text evidence="1">The sequence shown here is derived from an EMBL/GenBank/DDBJ whole genome shotgun (WGS) entry which is preliminary data.</text>
</comment>
<dbReference type="Proteomes" id="UP000198211">
    <property type="component" value="Unassembled WGS sequence"/>
</dbReference>
<gene>
    <name evidence="1" type="ORF">PHMEG_0008514</name>
</gene>
<dbReference type="OrthoDB" id="121662at2759"/>
<reference evidence="2" key="1">
    <citation type="submission" date="2017-03" db="EMBL/GenBank/DDBJ databases">
        <title>Phytopthora megakarya and P. palmivora, two closely related causual agents of cacao black pod achieved similar genome size and gene model numbers by different mechanisms.</title>
        <authorList>
            <person name="Ali S."/>
            <person name="Shao J."/>
            <person name="Larry D.J."/>
            <person name="Kronmiller B."/>
            <person name="Shen D."/>
            <person name="Strem M.D."/>
            <person name="Melnick R.L."/>
            <person name="Guiltinan M.J."/>
            <person name="Tyler B.M."/>
            <person name="Meinhardt L.W."/>
            <person name="Bailey B.A."/>
        </authorList>
    </citation>
    <scope>NUCLEOTIDE SEQUENCE [LARGE SCALE GENOMIC DNA]</scope>
    <source>
        <strain evidence="2">zdho120</strain>
    </source>
</reference>
<dbReference type="AlphaFoldDB" id="A0A225WJW5"/>
<protein>
    <submittedName>
        <fullName evidence="1">Uncharacterized protein</fullName>
    </submittedName>
</protein>
<accession>A0A225WJW5</accession>
<name>A0A225WJW5_9STRA</name>